<dbReference type="Proteomes" id="UP000199503">
    <property type="component" value="Unassembled WGS sequence"/>
</dbReference>
<sequence length="82" mass="8585">MSLERVTTVLDLAGLVLLAFGIGAALFPLVGLACVTASAVVLLAGSRVIVWVSKGAVRPKWLGQLGEWVATRLRRLRGGEGT</sequence>
<evidence type="ECO:0000256" key="1">
    <source>
        <dbReference type="SAM" id="Phobius"/>
    </source>
</evidence>
<dbReference type="EMBL" id="FOFV01000018">
    <property type="protein sequence ID" value="SES21050.1"/>
    <property type="molecule type" value="Genomic_DNA"/>
</dbReference>
<name>A0A1H9VGW6_9PSEU</name>
<evidence type="ECO:0000313" key="3">
    <source>
        <dbReference type="Proteomes" id="UP000199503"/>
    </source>
</evidence>
<gene>
    <name evidence="2" type="ORF">SAMN04488000_118122</name>
</gene>
<organism evidence="2 3">
    <name type="scientific">Lentzea albida</name>
    <dbReference type="NCBI Taxonomy" id="65499"/>
    <lineage>
        <taxon>Bacteria</taxon>
        <taxon>Bacillati</taxon>
        <taxon>Actinomycetota</taxon>
        <taxon>Actinomycetes</taxon>
        <taxon>Pseudonocardiales</taxon>
        <taxon>Pseudonocardiaceae</taxon>
        <taxon>Lentzea</taxon>
    </lineage>
</organism>
<dbReference type="AlphaFoldDB" id="A0A1H9VGW6"/>
<keyword evidence="1" id="KW-0812">Transmembrane</keyword>
<accession>A0A1H9VGW6</accession>
<keyword evidence="1" id="KW-1133">Transmembrane helix</keyword>
<protein>
    <submittedName>
        <fullName evidence="2">Uncharacterized protein</fullName>
    </submittedName>
</protein>
<keyword evidence="3" id="KW-1185">Reference proteome</keyword>
<feature type="transmembrane region" description="Helical" evidence="1">
    <location>
        <begin position="12"/>
        <end position="44"/>
    </location>
</feature>
<keyword evidence="1" id="KW-0472">Membrane</keyword>
<dbReference type="PROSITE" id="PS51257">
    <property type="entry name" value="PROKAR_LIPOPROTEIN"/>
    <property type="match status" value="1"/>
</dbReference>
<dbReference type="STRING" id="65499.SAMN04488000_118122"/>
<dbReference type="RefSeq" id="WP_089923092.1">
    <property type="nucleotide sequence ID" value="NZ_FOFV01000018.1"/>
</dbReference>
<proteinExistence type="predicted"/>
<evidence type="ECO:0000313" key="2">
    <source>
        <dbReference type="EMBL" id="SES21050.1"/>
    </source>
</evidence>
<reference evidence="3" key="1">
    <citation type="submission" date="2016-10" db="EMBL/GenBank/DDBJ databases">
        <authorList>
            <person name="Varghese N."/>
            <person name="Submissions S."/>
        </authorList>
    </citation>
    <scope>NUCLEOTIDE SEQUENCE [LARGE SCALE GENOMIC DNA]</scope>
    <source>
        <strain evidence="3">DSM 44437</strain>
    </source>
</reference>